<evidence type="ECO:0000313" key="3">
    <source>
        <dbReference type="EMBL" id="MDQ0464545.1"/>
    </source>
</evidence>
<proteinExistence type="predicted"/>
<dbReference type="InterPro" id="IPR050228">
    <property type="entry name" value="Carboxylesterase_BioH"/>
</dbReference>
<comment type="caution">
    <text evidence="3">The sequence shown here is derived from an EMBL/GenBank/DDBJ whole genome shotgun (WGS) entry which is preliminary data.</text>
</comment>
<dbReference type="EMBL" id="JAUSVS010000003">
    <property type="protein sequence ID" value="MDQ0464545.1"/>
    <property type="molecule type" value="Genomic_DNA"/>
</dbReference>
<gene>
    <name evidence="3" type="ORF">QO010_002326</name>
</gene>
<feature type="signal peptide" evidence="1">
    <location>
        <begin position="1"/>
        <end position="21"/>
    </location>
</feature>
<dbReference type="SUPFAM" id="SSF53474">
    <property type="entry name" value="alpha/beta-Hydrolases"/>
    <property type="match status" value="1"/>
</dbReference>
<evidence type="ECO:0000256" key="1">
    <source>
        <dbReference type="SAM" id="SignalP"/>
    </source>
</evidence>
<evidence type="ECO:0000313" key="4">
    <source>
        <dbReference type="Proteomes" id="UP001228905"/>
    </source>
</evidence>
<dbReference type="RefSeq" id="WP_307349287.1">
    <property type="nucleotide sequence ID" value="NZ_JAUSVS010000003.1"/>
</dbReference>
<feature type="domain" description="AB hydrolase-1" evidence="2">
    <location>
        <begin position="42"/>
        <end position="284"/>
    </location>
</feature>
<dbReference type="Proteomes" id="UP001228905">
    <property type="component" value="Unassembled WGS sequence"/>
</dbReference>
<dbReference type="PANTHER" id="PTHR43194:SF2">
    <property type="entry name" value="PEROXISOMAL MEMBRANE PROTEIN LPX1"/>
    <property type="match status" value="1"/>
</dbReference>
<evidence type="ECO:0000259" key="2">
    <source>
        <dbReference type="Pfam" id="PF12697"/>
    </source>
</evidence>
<accession>A0ABU0IRA5</accession>
<dbReference type="Gene3D" id="3.40.50.1820">
    <property type="entry name" value="alpha/beta hydrolase"/>
    <property type="match status" value="1"/>
</dbReference>
<sequence>MFKFLKTLAALAAMLIPLALAGQAAATPTRFTVEVRGKGPDVVLIPGLASSRAVWDDTAKRLEGRYRLHIIQVNGFAGQTPGPNASGPVVAPLIEEIDAYIRDQKLDHPAVIGHSMGGYSALALAAAHPGDVGKVMVVDALPFFSVLFGPGVTVAQVEPQATAFKAQMLAMSKAQFDAGQPQVMARLAKTPAAQALAAQWAIASDRQVMAQATYDIMTSDLRPQLAAITVPVTVVYARDPVMGEGRVDALYKENYAALPGVKLQAIDGGFHFIMLDQPDAFAAAVEAFLK</sequence>
<keyword evidence="1" id="KW-0732">Signal</keyword>
<dbReference type="Pfam" id="PF12697">
    <property type="entry name" value="Abhydrolase_6"/>
    <property type="match status" value="1"/>
</dbReference>
<dbReference type="PANTHER" id="PTHR43194">
    <property type="entry name" value="HYDROLASE ALPHA/BETA FOLD FAMILY"/>
    <property type="match status" value="1"/>
</dbReference>
<keyword evidence="4" id="KW-1185">Reference proteome</keyword>
<name>A0ABU0IRA5_9CAUL</name>
<organism evidence="3 4">
    <name type="scientific">Caulobacter ginsengisoli</name>
    <dbReference type="NCBI Taxonomy" id="400775"/>
    <lineage>
        <taxon>Bacteria</taxon>
        <taxon>Pseudomonadati</taxon>
        <taxon>Pseudomonadota</taxon>
        <taxon>Alphaproteobacteria</taxon>
        <taxon>Caulobacterales</taxon>
        <taxon>Caulobacteraceae</taxon>
        <taxon>Caulobacter</taxon>
    </lineage>
</organism>
<protein>
    <submittedName>
        <fullName evidence="3">Pimeloyl-ACP methyl ester carboxylesterase</fullName>
    </submittedName>
</protein>
<reference evidence="3 4" key="1">
    <citation type="submission" date="2023-07" db="EMBL/GenBank/DDBJ databases">
        <title>Genomic Encyclopedia of Type Strains, Phase IV (KMG-IV): sequencing the most valuable type-strain genomes for metagenomic binning, comparative biology and taxonomic classification.</title>
        <authorList>
            <person name="Goeker M."/>
        </authorList>
    </citation>
    <scope>NUCLEOTIDE SEQUENCE [LARGE SCALE GENOMIC DNA]</scope>
    <source>
        <strain evidence="3 4">DSM 18695</strain>
    </source>
</reference>
<feature type="chain" id="PRO_5045055731" evidence="1">
    <location>
        <begin position="22"/>
        <end position="290"/>
    </location>
</feature>
<dbReference type="InterPro" id="IPR029058">
    <property type="entry name" value="AB_hydrolase_fold"/>
</dbReference>
<dbReference type="InterPro" id="IPR000073">
    <property type="entry name" value="AB_hydrolase_1"/>
</dbReference>